<proteinExistence type="predicted"/>
<dbReference type="PIR" id="H97206">
    <property type="entry name" value="H97206"/>
</dbReference>
<accession>Q97G80</accession>
<dbReference type="Proteomes" id="UP000000814">
    <property type="component" value="Chromosome"/>
</dbReference>
<protein>
    <submittedName>
        <fullName evidence="1">Predicted membrane protein</fullName>
    </submittedName>
</protein>
<organism evidence="1 2">
    <name type="scientific">Clostridium acetobutylicum (strain ATCC 824 / DSM 792 / JCM 1419 / IAM 19013 / LMG 5710 / NBRC 13948 / NRRL B-527 / VKM B-1787 / 2291 / W)</name>
    <dbReference type="NCBI Taxonomy" id="272562"/>
    <lineage>
        <taxon>Bacteria</taxon>
        <taxon>Bacillati</taxon>
        <taxon>Bacillota</taxon>
        <taxon>Clostridia</taxon>
        <taxon>Eubacteriales</taxon>
        <taxon>Clostridiaceae</taxon>
        <taxon>Clostridium</taxon>
    </lineage>
</organism>
<name>Q97G80_CLOAB</name>
<sequence length="60" mass="6689">MSLFYYQGKSGNADNNELPKNVAPKNNIPNASTVNKNLCLLKNTILTSFIFIIKLIFSLV</sequence>
<keyword evidence="2" id="KW-1185">Reference proteome</keyword>
<evidence type="ECO:0000313" key="1">
    <source>
        <dbReference type="EMBL" id="AAK80443.1"/>
    </source>
</evidence>
<dbReference type="STRING" id="272562.CA_C2489"/>
<gene>
    <name evidence="1" type="ordered locus">CA_C2489</name>
</gene>
<dbReference type="HOGENOM" id="CLU_2932965_0_0_9"/>
<dbReference type="EMBL" id="AE001437">
    <property type="protein sequence ID" value="AAK80443.1"/>
    <property type="molecule type" value="Genomic_DNA"/>
</dbReference>
<dbReference type="KEGG" id="cac:CA_C2489"/>
<evidence type="ECO:0000313" key="2">
    <source>
        <dbReference type="Proteomes" id="UP000000814"/>
    </source>
</evidence>
<reference evidence="1 2" key="1">
    <citation type="journal article" date="2001" name="J. Bacteriol.">
        <title>Genome sequence and comparative analysis of the solvent-producing bacterium Clostridium acetobutylicum.</title>
        <authorList>
            <person name="Nolling J."/>
            <person name="Breton G."/>
            <person name="Omelchenko M.V."/>
            <person name="Makarova K.S."/>
            <person name="Zeng Q."/>
            <person name="Gibson R."/>
            <person name="Lee H.M."/>
            <person name="Dubois J."/>
            <person name="Qiu D."/>
            <person name="Hitti J."/>
            <person name="Wolf Y.I."/>
            <person name="Tatusov R.L."/>
            <person name="Sabathe F."/>
            <person name="Doucette-Stamm L."/>
            <person name="Soucaille P."/>
            <person name="Daly M.J."/>
            <person name="Bennett G.N."/>
            <person name="Koonin E.V."/>
            <person name="Smith D.R."/>
        </authorList>
    </citation>
    <scope>NUCLEOTIDE SEQUENCE [LARGE SCALE GENOMIC DNA]</scope>
    <source>
        <strain evidence="2">ATCC 824 / DSM 792 / JCM 1419 / LMG 5710 / VKM B-1787</strain>
    </source>
</reference>
<dbReference type="AlphaFoldDB" id="Q97G80"/>